<gene>
    <name evidence="1" type="ORF">ACFLIM_32690</name>
</gene>
<dbReference type="EMBL" id="JBICRM010000024">
    <property type="protein sequence ID" value="MFG1707977.1"/>
    <property type="molecule type" value="Genomic_DNA"/>
</dbReference>
<accession>A0ABW7AP29</accession>
<keyword evidence="2" id="KW-1185">Reference proteome</keyword>
<dbReference type="Proteomes" id="UP001603978">
    <property type="component" value="Unassembled WGS sequence"/>
</dbReference>
<evidence type="ECO:0000313" key="2">
    <source>
        <dbReference type="Proteomes" id="UP001603978"/>
    </source>
</evidence>
<dbReference type="RefSeq" id="WP_393172092.1">
    <property type="nucleotide sequence ID" value="NZ_JBICRM010000024.1"/>
</dbReference>
<comment type="caution">
    <text evidence="1">The sequence shown here is derived from an EMBL/GenBank/DDBJ whole genome shotgun (WGS) entry which is preliminary data.</text>
</comment>
<reference evidence="1 2" key="1">
    <citation type="submission" date="2024-10" db="EMBL/GenBank/DDBJ databases">
        <authorList>
            <person name="Topkara A.R."/>
            <person name="Saygin H."/>
        </authorList>
    </citation>
    <scope>NUCLEOTIDE SEQUENCE [LARGE SCALE GENOMIC DNA]</scope>
    <source>
        <strain evidence="1 2">M3C6</strain>
    </source>
</reference>
<proteinExistence type="predicted"/>
<name>A0ABW7AP29_9ACTN</name>
<organism evidence="1 2">
    <name type="scientific">Nonomuraea marmarensis</name>
    <dbReference type="NCBI Taxonomy" id="3351344"/>
    <lineage>
        <taxon>Bacteria</taxon>
        <taxon>Bacillati</taxon>
        <taxon>Actinomycetota</taxon>
        <taxon>Actinomycetes</taxon>
        <taxon>Streptosporangiales</taxon>
        <taxon>Streptosporangiaceae</taxon>
        <taxon>Nonomuraea</taxon>
    </lineage>
</organism>
<evidence type="ECO:0000313" key="1">
    <source>
        <dbReference type="EMBL" id="MFG1707977.1"/>
    </source>
</evidence>
<protein>
    <submittedName>
        <fullName evidence="1">Uncharacterized protein</fullName>
    </submittedName>
</protein>
<sequence length="67" mass="7094">MGTTHHLCAWCNGIARRKAYLEAEGRIGAPYGPVAVRAAVLFIEVNMGHFAKHGGPAATAADYEVTP</sequence>